<keyword evidence="1 5" id="KW-0805">Transcription regulation</keyword>
<keyword evidence="2 5" id="KW-0731">Sigma factor</keyword>
<dbReference type="PANTHER" id="PTHR30385">
    <property type="entry name" value="SIGMA FACTOR F FLAGELLAR"/>
    <property type="match status" value="1"/>
</dbReference>
<dbReference type="Pfam" id="PF04542">
    <property type="entry name" value="Sigma70_r2"/>
    <property type="match status" value="1"/>
</dbReference>
<feature type="domain" description="RNA polymerase sigma-70" evidence="6">
    <location>
        <begin position="40"/>
        <end position="53"/>
    </location>
</feature>
<comment type="function">
    <text evidence="5">Sigma factors are initiation factors that promote the attachment of RNA polymerase to specific initiation sites and are then released.</text>
</comment>
<dbReference type="InterPro" id="IPR013324">
    <property type="entry name" value="RNA_pol_sigma_r3/r4-like"/>
</dbReference>
<dbReference type="InterPro" id="IPR000943">
    <property type="entry name" value="RNA_pol_sigma70"/>
</dbReference>
<comment type="similarity">
    <text evidence="5">Belongs to the sigma-70 factor family.</text>
</comment>
<dbReference type="AlphaFoldDB" id="A0A7D5DC78"/>
<protein>
    <recommendedName>
        <fullName evidence="5">RNA polymerase sigma factor</fullName>
    </recommendedName>
</protein>
<organism evidence="8 9">
    <name type="scientific">Pseudomonas eucalypticola</name>
    <dbReference type="NCBI Taxonomy" id="2599595"/>
    <lineage>
        <taxon>Bacteria</taxon>
        <taxon>Pseudomonadati</taxon>
        <taxon>Pseudomonadota</taxon>
        <taxon>Gammaproteobacteria</taxon>
        <taxon>Pseudomonadales</taxon>
        <taxon>Pseudomonadaceae</taxon>
        <taxon>Pseudomonas</taxon>
    </lineage>
</organism>
<dbReference type="Gene3D" id="1.10.1740.10">
    <property type="match status" value="1"/>
</dbReference>
<dbReference type="InterPro" id="IPR012845">
    <property type="entry name" value="RNA_pol_sigma_FliA_WhiG"/>
</dbReference>
<evidence type="ECO:0000256" key="5">
    <source>
        <dbReference type="RuleBase" id="RU362124"/>
    </source>
</evidence>
<gene>
    <name evidence="8" type="ORF">HWQ56_27340</name>
</gene>
<dbReference type="GO" id="GO:0016987">
    <property type="term" value="F:sigma factor activity"/>
    <property type="evidence" value="ECO:0007669"/>
    <property type="project" value="UniProtKB-KW"/>
</dbReference>
<evidence type="ECO:0000256" key="4">
    <source>
        <dbReference type="ARBA" id="ARBA00023163"/>
    </source>
</evidence>
<evidence type="ECO:0000256" key="2">
    <source>
        <dbReference type="ARBA" id="ARBA00023082"/>
    </source>
</evidence>
<dbReference type="PROSITE" id="PS00715">
    <property type="entry name" value="SIGMA70_1"/>
    <property type="match status" value="1"/>
</dbReference>
<dbReference type="PIRSF" id="PIRSF000770">
    <property type="entry name" value="RNA_pol_sigma-SigE/K"/>
    <property type="match status" value="1"/>
</dbReference>
<evidence type="ECO:0000256" key="3">
    <source>
        <dbReference type="ARBA" id="ARBA00023125"/>
    </source>
</evidence>
<sequence>MYTAQGKLKSSELLEQYLPLVRRHALELKTRVPANVDLDDLIQAGSIGLLDALARYDTAQGATFGTFASQRIRGAMIDELRSRDWAPRSVRRNARALKGVIRRLEQALGRPPEEREIAQAMDLPLEQYRQLLLDINGCQLMPIEEIAEDDASGVSSGYGASPFVELLQERNRERFVKALDALPERERLLLALYYQEKLNFKEIGAVIGVSESRVCQLHSQAVSRLRDALAD</sequence>
<evidence type="ECO:0000313" key="9">
    <source>
        <dbReference type="Proteomes" id="UP000509568"/>
    </source>
</evidence>
<dbReference type="PANTHER" id="PTHR30385:SF7">
    <property type="entry name" value="RNA POLYMERASE SIGMA FACTOR FLIA"/>
    <property type="match status" value="1"/>
</dbReference>
<dbReference type="SUPFAM" id="SSF88659">
    <property type="entry name" value="Sigma3 and sigma4 domains of RNA polymerase sigma factors"/>
    <property type="match status" value="2"/>
</dbReference>
<keyword evidence="3 5" id="KW-0238">DNA-binding</keyword>
<evidence type="ECO:0000259" key="7">
    <source>
        <dbReference type="PROSITE" id="PS00716"/>
    </source>
</evidence>
<keyword evidence="9" id="KW-1185">Reference proteome</keyword>
<dbReference type="CDD" id="cd06171">
    <property type="entry name" value="Sigma70_r4"/>
    <property type="match status" value="1"/>
</dbReference>
<proteinExistence type="inferred from homology"/>
<dbReference type="InterPro" id="IPR007630">
    <property type="entry name" value="RNA_pol_sigma70_r4"/>
</dbReference>
<dbReference type="InterPro" id="IPR007624">
    <property type="entry name" value="RNA_pol_sigma70_r3"/>
</dbReference>
<dbReference type="GO" id="GO:0006352">
    <property type="term" value="P:DNA-templated transcription initiation"/>
    <property type="evidence" value="ECO:0007669"/>
    <property type="project" value="InterPro"/>
</dbReference>
<dbReference type="KEGG" id="pez:HWQ56_27340"/>
<dbReference type="InterPro" id="IPR014284">
    <property type="entry name" value="RNA_pol_sigma-70_dom"/>
</dbReference>
<dbReference type="GO" id="GO:0003677">
    <property type="term" value="F:DNA binding"/>
    <property type="evidence" value="ECO:0007669"/>
    <property type="project" value="UniProtKB-KW"/>
</dbReference>
<evidence type="ECO:0000256" key="1">
    <source>
        <dbReference type="ARBA" id="ARBA00023015"/>
    </source>
</evidence>
<dbReference type="GO" id="GO:0003899">
    <property type="term" value="F:DNA-directed RNA polymerase activity"/>
    <property type="evidence" value="ECO:0007669"/>
    <property type="project" value="InterPro"/>
</dbReference>
<dbReference type="Gene3D" id="1.20.140.160">
    <property type="match status" value="1"/>
</dbReference>
<feature type="domain" description="RNA polymerase sigma-70" evidence="7">
    <location>
        <begin position="199"/>
        <end position="225"/>
    </location>
</feature>
<dbReference type="InterPro" id="IPR013325">
    <property type="entry name" value="RNA_pol_sigma_r2"/>
</dbReference>
<dbReference type="Proteomes" id="UP000509568">
    <property type="component" value="Chromosome"/>
</dbReference>
<dbReference type="InterPro" id="IPR007627">
    <property type="entry name" value="RNA_pol_sigma70_r2"/>
</dbReference>
<reference evidence="8 9" key="1">
    <citation type="submission" date="2020-06" db="EMBL/GenBank/DDBJ databases">
        <title>Pseudomonas eucalypticola sp. nov., an endophyte of Eucalyptus dunnii leaves with biocontrol ability of eucalyptus leaf blight.</title>
        <authorList>
            <person name="Liu Y."/>
            <person name="Song Z."/>
            <person name="Zeng H."/>
            <person name="Lu M."/>
            <person name="Wang X."/>
            <person name="Lian X."/>
            <person name="Zhang Q."/>
        </authorList>
    </citation>
    <scope>NUCLEOTIDE SEQUENCE [LARGE SCALE GENOMIC DNA]</scope>
    <source>
        <strain evidence="8 9">NP-1</strain>
    </source>
</reference>
<dbReference type="NCBIfam" id="TIGR02479">
    <property type="entry name" value="FliA_WhiG"/>
    <property type="match status" value="1"/>
</dbReference>
<dbReference type="PRINTS" id="PR00046">
    <property type="entry name" value="SIGMA70FCT"/>
</dbReference>
<evidence type="ECO:0000259" key="6">
    <source>
        <dbReference type="PROSITE" id="PS00715"/>
    </source>
</evidence>
<name>A0A7D5DC78_9PSED</name>
<keyword evidence="4 5" id="KW-0804">Transcription</keyword>
<dbReference type="NCBIfam" id="NF005413">
    <property type="entry name" value="PRK06986.1"/>
    <property type="match status" value="1"/>
</dbReference>
<dbReference type="RefSeq" id="WP_176572192.1">
    <property type="nucleotide sequence ID" value="NZ_CP056030.1"/>
</dbReference>
<dbReference type="Pfam" id="PF04545">
    <property type="entry name" value="Sigma70_r4"/>
    <property type="match status" value="1"/>
</dbReference>
<accession>A0A7D5DC78</accession>
<dbReference type="SUPFAM" id="SSF88946">
    <property type="entry name" value="Sigma2 domain of RNA polymerase sigma factors"/>
    <property type="match status" value="1"/>
</dbReference>
<dbReference type="Pfam" id="PF04539">
    <property type="entry name" value="Sigma70_r3"/>
    <property type="match status" value="1"/>
</dbReference>
<dbReference type="NCBIfam" id="TIGR02937">
    <property type="entry name" value="sigma70-ECF"/>
    <property type="match status" value="1"/>
</dbReference>
<evidence type="ECO:0000313" key="8">
    <source>
        <dbReference type="EMBL" id="QKZ07295.1"/>
    </source>
</evidence>
<dbReference type="EMBL" id="CP056030">
    <property type="protein sequence ID" value="QKZ07295.1"/>
    <property type="molecule type" value="Genomic_DNA"/>
</dbReference>
<dbReference type="PROSITE" id="PS00716">
    <property type="entry name" value="SIGMA70_2"/>
    <property type="match status" value="1"/>
</dbReference>